<protein>
    <submittedName>
        <fullName evidence="1">Uncharacterized protein</fullName>
    </submittedName>
</protein>
<sequence length="178" mass="19603">MPARPGARNGKAQRPATRDAVMKRLARRGRDSMADLEALYATGYPRLENWDLEELSRGQPRDKNGTFTGTPPKHIRKYVLDEAIRRGADLTRHEIFGCVGSAVRVIRDLIESPDVDPKVRADLSKFVVEQIIGRAALTVQAPGIADKATTFLADRVVLDDGTDAHPVVTGEWSEGDDD</sequence>
<reference evidence="1" key="1">
    <citation type="submission" date="2021-01" db="EMBL/GenBank/DDBJ databases">
        <title>Whole genome shotgun sequence of Virgisporangium aliadipatigenens NBRC 105644.</title>
        <authorList>
            <person name="Komaki H."/>
            <person name="Tamura T."/>
        </authorList>
    </citation>
    <scope>NUCLEOTIDE SEQUENCE</scope>
    <source>
        <strain evidence="1">NBRC 105644</strain>
    </source>
</reference>
<dbReference type="EMBL" id="BOPF01000008">
    <property type="protein sequence ID" value="GIJ45816.1"/>
    <property type="molecule type" value="Genomic_DNA"/>
</dbReference>
<keyword evidence="2" id="KW-1185">Reference proteome</keyword>
<gene>
    <name evidence="1" type="ORF">Val02_27020</name>
</gene>
<evidence type="ECO:0000313" key="1">
    <source>
        <dbReference type="EMBL" id="GIJ45816.1"/>
    </source>
</evidence>
<proteinExistence type="predicted"/>
<name>A0A8J3YL05_9ACTN</name>
<comment type="caution">
    <text evidence="1">The sequence shown here is derived from an EMBL/GenBank/DDBJ whole genome shotgun (WGS) entry which is preliminary data.</text>
</comment>
<organism evidence="1 2">
    <name type="scientific">Virgisporangium aliadipatigenens</name>
    <dbReference type="NCBI Taxonomy" id="741659"/>
    <lineage>
        <taxon>Bacteria</taxon>
        <taxon>Bacillati</taxon>
        <taxon>Actinomycetota</taxon>
        <taxon>Actinomycetes</taxon>
        <taxon>Micromonosporales</taxon>
        <taxon>Micromonosporaceae</taxon>
        <taxon>Virgisporangium</taxon>
    </lineage>
</organism>
<dbReference type="Proteomes" id="UP000619260">
    <property type="component" value="Unassembled WGS sequence"/>
</dbReference>
<accession>A0A8J3YL05</accession>
<evidence type="ECO:0000313" key="2">
    <source>
        <dbReference type="Proteomes" id="UP000619260"/>
    </source>
</evidence>
<dbReference type="AlphaFoldDB" id="A0A8J3YL05"/>